<name>A0A4P5ZQ72_PLAAG</name>
<dbReference type="RefSeq" id="WP_158295814.1">
    <property type="nucleotide sequence ID" value="NZ_BJCD01000060.1"/>
</dbReference>
<organism evidence="1 2">
    <name type="scientific">Planktothrix agardhii CCAP 1459/11A</name>
    <dbReference type="NCBI Taxonomy" id="282420"/>
    <lineage>
        <taxon>Bacteria</taxon>
        <taxon>Bacillati</taxon>
        <taxon>Cyanobacteriota</taxon>
        <taxon>Cyanophyceae</taxon>
        <taxon>Oscillatoriophycideae</taxon>
        <taxon>Oscillatoriales</taxon>
        <taxon>Microcoleaceae</taxon>
        <taxon>Planktothrix</taxon>
    </lineage>
</organism>
<protein>
    <submittedName>
        <fullName evidence="1">Uncharacterized protein</fullName>
    </submittedName>
</protein>
<gene>
    <name evidence="1" type="ORF">PA905_39420</name>
</gene>
<proteinExistence type="predicted"/>
<evidence type="ECO:0000313" key="1">
    <source>
        <dbReference type="EMBL" id="GDZ95512.1"/>
    </source>
</evidence>
<dbReference type="EMBL" id="BJCD01000060">
    <property type="protein sequence ID" value="GDZ95512.1"/>
    <property type="molecule type" value="Genomic_DNA"/>
</dbReference>
<comment type="caution">
    <text evidence="1">The sequence shown here is derived from an EMBL/GenBank/DDBJ whole genome shotgun (WGS) entry which is preliminary data.</text>
</comment>
<reference evidence="2" key="1">
    <citation type="submission" date="2019-02" db="EMBL/GenBank/DDBJ databases">
        <title>Draft genome sequence of Planktothrix agardhii NIES-905.</title>
        <authorList>
            <person name="Yamaguchi H."/>
            <person name="Suzuki S."/>
            <person name="Kawachi M."/>
        </authorList>
    </citation>
    <scope>NUCLEOTIDE SEQUENCE [LARGE SCALE GENOMIC DNA]</scope>
    <source>
        <strain evidence="2">CCAP 1459/11A</strain>
    </source>
</reference>
<evidence type="ECO:0000313" key="2">
    <source>
        <dbReference type="Proteomes" id="UP000299794"/>
    </source>
</evidence>
<accession>A0A4P5ZQ72</accession>
<dbReference type="AlphaFoldDB" id="A0A4P5ZQ72"/>
<sequence length="148" mass="17074">MMQDSIETLVCFLELLEIQPPILQDQDKSSLTGLLEQLEKLNLDQIQQAANSIEKWCGDHEEQLKLYDQAKKGKSRKDLDEISDRHPHNGRWIIPNFQLETSEYSQSENSYSEVSTLIIPAPESSEDCQVKVPILDYIKQILSKWINS</sequence>
<dbReference type="Proteomes" id="UP000299794">
    <property type="component" value="Unassembled WGS sequence"/>
</dbReference>